<dbReference type="PANTHER" id="PTHR43172:SF2">
    <property type="entry name" value="ADENYLOSUCCINATE LYASE C-TERMINAL DOMAIN-CONTAINING PROTEIN"/>
    <property type="match status" value="1"/>
</dbReference>
<evidence type="ECO:0000256" key="7">
    <source>
        <dbReference type="ARBA" id="ARBA00066791"/>
    </source>
</evidence>
<dbReference type="InterPro" id="IPR022761">
    <property type="entry name" value="Fumarate_lyase_N"/>
</dbReference>
<dbReference type="EC" id="5.5.1.2" evidence="7 9"/>
<feature type="domain" description="Adenylosuccinate lyase C-terminal" evidence="11">
    <location>
        <begin position="367"/>
        <end position="446"/>
    </location>
</feature>
<keyword evidence="1" id="KW-0058">Aromatic hydrocarbons catabolism</keyword>
<evidence type="ECO:0000313" key="14">
    <source>
        <dbReference type="EMBL" id="RPM08870.1"/>
    </source>
</evidence>
<evidence type="ECO:0000313" key="15">
    <source>
        <dbReference type="Proteomes" id="UP000045039"/>
    </source>
</evidence>
<comment type="pathway">
    <text evidence="6">Aromatic compound metabolism; beta-ketoadipate pathway; 5-oxo-4,5-dihydro-2-furylacetate from 3-carboxy-cis,cis-muconate: step 1/2.</text>
</comment>
<name>A0A080VST5_PSEAI</name>
<dbReference type="NCBIfam" id="NF006554">
    <property type="entry name" value="PRK09053.1"/>
    <property type="match status" value="1"/>
</dbReference>
<dbReference type="Proteomes" id="UP000045039">
    <property type="component" value="Unassembled WGS sequence"/>
</dbReference>
<evidence type="ECO:0000313" key="13">
    <source>
        <dbReference type="EMBL" id="OTI61441.1"/>
    </source>
</evidence>
<accession>A0A080VST5</accession>
<dbReference type="NCBIfam" id="TIGR02426">
    <property type="entry name" value="protocat_pcaB"/>
    <property type="match status" value="1"/>
</dbReference>
<dbReference type="InterPro" id="IPR012789">
    <property type="entry name" value="Protocat_PcaB-like"/>
</dbReference>
<dbReference type="PRINTS" id="PR00149">
    <property type="entry name" value="FUMRATELYASE"/>
</dbReference>
<dbReference type="FunFam" id="1.10.40.30:FF:000007">
    <property type="entry name" value="Adenylosuccinate lyase"/>
    <property type="match status" value="1"/>
</dbReference>
<comment type="catalytic activity">
    <reaction evidence="4">
        <text>2-(carboxymethyl)-5-oxo-2,5-dihydro-2-furoate = 3-carboxy-cis,cis-muconate + H(+)</text>
        <dbReference type="Rhea" id="RHEA:23656"/>
        <dbReference type="ChEBI" id="CHEBI:15378"/>
        <dbReference type="ChEBI" id="CHEBI:57496"/>
        <dbReference type="ChEBI" id="CHEBI:57979"/>
        <dbReference type="EC" id="5.5.1.2"/>
    </reaction>
</comment>
<dbReference type="eggNOG" id="COG0015">
    <property type="taxonomic scope" value="Bacteria"/>
</dbReference>
<evidence type="ECO:0000256" key="4">
    <source>
        <dbReference type="ARBA" id="ARBA00052700"/>
    </source>
</evidence>
<dbReference type="GO" id="GO:0047472">
    <property type="term" value="F:3-carboxy-cis,cis-muconate cycloisomerase activity"/>
    <property type="evidence" value="ECO:0007669"/>
    <property type="project" value="UniProtKB-UniRule"/>
</dbReference>
<evidence type="ECO:0000259" key="11">
    <source>
        <dbReference type="SMART" id="SM00998"/>
    </source>
</evidence>
<evidence type="ECO:0000256" key="9">
    <source>
        <dbReference type="NCBIfam" id="TIGR02426"/>
    </source>
</evidence>
<dbReference type="EMBL" id="CVVU01000211">
    <property type="protein sequence ID" value="CRP19643.1"/>
    <property type="molecule type" value="Genomic_DNA"/>
</dbReference>
<comment type="similarity">
    <text evidence="3">Belongs to the class-II fumarase/aspartase family.</text>
</comment>
<dbReference type="CDD" id="cd01597">
    <property type="entry name" value="pCLME"/>
    <property type="match status" value="1"/>
</dbReference>
<reference evidence="12" key="1">
    <citation type="submission" date="2015-06" db="EMBL/GenBank/DDBJ databases">
        <authorList>
            <person name="Radhakrishnan R."/>
            <person name="Underwood A."/>
            <person name="Al-Shahib A."/>
        </authorList>
    </citation>
    <scope>NUCLEOTIDE SEQUENCE</scope>
    <source>
        <strain evidence="12">P19_London_7_VIM_2_05_10</strain>
    </source>
</reference>
<comment type="function">
    <text evidence="5">Catalyzes an anti cycloisomerization.</text>
</comment>
<protein>
    <recommendedName>
        <fullName evidence="8 9">3-carboxy-cis,cis-muconate cycloisomerase</fullName>
        <ecNumber evidence="7 9">5.5.1.2</ecNumber>
    </recommendedName>
</protein>
<dbReference type="GO" id="GO:0016829">
    <property type="term" value="F:lyase activity"/>
    <property type="evidence" value="ECO:0007669"/>
    <property type="project" value="UniProtKB-ARBA"/>
</dbReference>
<sequence length="459" mass="49091">MSDVPANQLFDAYFTAAPMRAVFSDRGRLQGMLDFEAALARAEARTGVVPATAVAPIEAACRAELYDPLALAEAVATAGNSAIPLVKALGRQVAAGDAEAERYVHLGATSQDAMDSGLVLQLRRALALLEQDLQRLAEVLADQAERHADTPLAGRTWLQHATPVTLGMKLAGLLGALTRHRQRLRELRPRLLVLQFGGASGTLAALGEQALPVAAALAEELGLALPEQPWHTQRDRLVEFASVLGLVAGSLGKFGRDVSLLMQTEAGEVFEPAGAGRGGSSTMPHKRNPVSSAVLIAAATRAPGLVSTLFAAMPQEHERSLGLWHAEWETLPELCCLVAGALQQAIGLLEGLEVDAQRMRRNLGLTHGLVLAEAVSIALARRIGREAAHHLVEQCCRRAVEQRRELRAVLGEEARVSAELSGDELDRLLDPAHYLGQARAWVERALAEHHALGFEPHPA</sequence>
<feature type="coiled-coil region" evidence="10">
    <location>
        <begin position="119"/>
        <end position="146"/>
    </location>
</feature>
<evidence type="ECO:0000256" key="10">
    <source>
        <dbReference type="SAM" id="Coils"/>
    </source>
</evidence>
<dbReference type="InterPro" id="IPR000362">
    <property type="entry name" value="Fumarate_lyase_fam"/>
</dbReference>
<evidence type="ECO:0000256" key="2">
    <source>
        <dbReference type="ARBA" id="ARBA00023235"/>
    </source>
</evidence>
<dbReference type="Pfam" id="PF00206">
    <property type="entry name" value="Lyase_1"/>
    <property type="match status" value="1"/>
</dbReference>
<dbReference type="InterPro" id="IPR019468">
    <property type="entry name" value="AdenyloSucc_lyase_C"/>
</dbReference>
<dbReference type="InterPro" id="IPR008948">
    <property type="entry name" value="L-Aspartase-like"/>
</dbReference>
<comment type="caution">
    <text evidence="12">The sequence shown here is derived from an EMBL/GenBank/DDBJ whole genome shotgun (WGS) entry which is preliminary data.</text>
</comment>
<evidence type="ECO:0000256" key="1">
    <source>
        <dbReference type="ARBA" id="ARBA00022797"/>
    </source>
</evidence>
<dbReference type="Proteomes" id="UP000284767">
    <property type="component" value="Unassembled WGS sequence"/>
</dbReference>
<dbReference type="InterPro" id="IPR020557">
    <property type="entry name" value="Fumarate_lyase_CS"/>
</dbReference>
<evidence type="ECO:0000256" key="6">
    <source>
        <dbReference type="ARBA" id="ARBA00060626"/>
    </source>
</evidence>
<evidence type="ECO:0000313" key="12">
    <source>
        <dbReference type="EMBL" id="CRP19643.1"/>
    </source>
</evidence>
<dbReference type="SUPFAM" id="SSF48557">
    <property type="entry name" value="L-aspartase-like"/>
    <property type="match status" value="1"/>
</dbReference>
<reference evidence="15" key="2">
    <citation type="submission" date="2015-06" db="EMBL/GenBank/DDBJ databases">
        <authorList>
            <person name="Radhakrishnan Rajesh"/>
            <person name="Underwood Anthony"/>
            <person name="Al-Shahib Ali"/>
        </authorList>
    </citation>
    <scope>NUCLEOTIDE SEQUENCE [LARGE SCALE GENOMIC DNA]</scope>
    <source>
        <strain evidence="15">P19_London_7_VIM_2_05_10</strain>
    </source>
</reference>
<evidence type="ECO:0000256" key="3">
    <source>
        <dbReference type="ARBA" id="ARBA00034772"/>
    </source>
</evidence>
<dbReference type="Gene3D" id="1.20.200.10">
    <property type="entry name" value="Fumarase/aspartase (Central domain)"/>
    <property type="match status" value="1"/>
</dbReference>
<dbReference type="Gene3D" id="1.10.40.30">
    <property type="entry name" value="Fumarase/aspartase (C-terminal domain)"/>
    <property type="match status" value="1"/>
</dbReference>
<dbReference type="PROSITE" id="PS00163">
    <property type="entry name" value="FUMARATE_LYASES"/>
    <property type="match status" value="1"/>
</dbReference>
<dbReference type="AlphaFoldDB" id="A0A080VST5"/>
<keyword evidence="10" id="KW-0175">Coiled coil</keyword>
<organism evidence="12 15">
    <name type="scientific">Pseudomonas aeruginosa</name>
    <dbReference type="NCBI Taxonomy" id="287"/>
    <lineage>
        <taxon>Bacteria</taxon>
        <taxon>Pseudomonadati</taxon>
        <taxon>Pseudomonadota</taxon>
        <taxon>Gammaproteobacteria</taxon>
        <taxon>Pseudomonadales</taxon>
        <taxon>Pseudomonadaceae</taxon>
        <taxon>Pseudomonas</taxon>
    </lineage>
</organism>
<dbReference type="GO" id="GO:0019619">
    <property type="term" value="P:3,4-dihydroxybenzoate catabolic process"/>
    <property type="evidence" value="ECO:0007669"/>
    <property type="project" value="InterPro"/>
</dbReference>
<reference evidence="14 17" key="5">
    <citation type="submission" date="2019-01" db="EMBL/GenBank/DDBJ databases">
        <title>The Pseudomonas aeruginosa pan-genome provides new insights on its population structure, horizontal gene transfer and pathogenicity.</title>
        <authorList>
            <person name="Freschi L."/>
            <person name="Vincent A.T."/>
            <person name="Jeukens J."/>
            <person name="Emond-Rheault J.-G."/>
            <person name="Kukavica-Ibrulj I."/>
            <person name="Dupont M.-J."/>
            <person name="Charette S.J."/>
            <person name="Boyle B."/>
            <person name="Levesque R.C."/>
        </authorList>
    </citation>
    <scope>NUCLEOTIDE SEQUENCE [LARGE SCALE GENOMIC DNA]</scope>
    <source>
        <strain evidence="14 17">PA-W36</strain>
    </source>
</reference>
<dbReference type="RefSeq" id="WP_003145060.1">
    <property type="nucleotide sequence ID" value="NZ_AP014839.1"/>
</dbReference>
<dbReference type="PRINTS" id="PR00145">
    <property type="entry name" value="ARGSUCLYASE"/>
</dbReference>
<dbReference type="PANTHER" id="PTHR43172">
    <property type="entry name" value="ADENYLOSUCCINATE LYASE"/>
    <property type="match status" value="1"/>
</dbReference>
<dbReference type="EMBL" id="NFFZ01000007">
    <property type="protein sequence ID" value="OTI61441.1"/>
    <property type="molecule type" value="Genomic_DNA"/>
</dbReference>
<evidence type="ECO:0000313" key="17">
    <source>
        <dbReference type="Proteomes" id="UP000284767"/>
    </source>
</evidence>
<dbReference type="FunFam" id="1.20.200.10:FF:000014">
    <property type="entry name" value="3-carboxy-cis,cis-muconate cycloisomerase"/>
    <property type="match status" value="1"/>
</dbReference>
<proteinExistence type="inferred from homology"/>
<evidence type="ECO:0000256" key="8">
    <source>
        <dbReference type="ARBA" id="ARBA00069338"/>
    </source>
</evidence>
<keyword evidence="2 12" id="KW-0413">Isomerase</keyword>
<dbReference type="Proteomes" id="UP000194857">
    <property type="component" value="Unassembled WGS sequence"/>
</dbReference>
<reference evidence="14 17" key="4">
    <citation type="submission" date="2017-08" db="EMBL/GenBank/DDBJ databases">
        <authorList>
            <person name="Feschi L."/>
            <person name="Jeukens J."/>
            <person name="Emond-Rheault J.-G."/>
            <person name="Kukavica-Ibrulj I."/>
            <person name="Boyle B."/>
            <person name="Levesque R.C."/>
        </authorList>
    </citation>
    <scope>NUCLEOTIDE SEQUENCE [LARGE SCALE GENOMIC DNA]</scope>
    <source>
        <strain evidence="14 17">PA-W36</strain>
    </source>
</reference>
<gene>
    <name evidence="12" type="primary">pcaB_1</name>
    <name evidence="13" type="ORF">CAZ10_16345</name>
    <name evidence="14" type="ORF">IPC1295_25435</name>
    <name evidence="12" type="ORF">PAERUG_P19_London_7_VIM_2_05_10_03726</name>
</gene>
<dbReference type="Pfam" id="PF10397">
    <property type="entry name" value="ADSL_C"/>
    <property type="match status" value="1"/>
</dbReference>
<dbReference type="SMART" id="SM00998">
    <property type="entry name" value="ADSL_C"/>
    <property type="match status" value="1"/>
</dbReference>
<evidence type="ECO:0000256" key="5">
    <source>
        <dbReference type="ARBA" id="ARBA00056266"/>
    </source>
</evidence>
<dbReference type="EMBL" id="NSNE01000018">
    <property type="protein sequence ID" value="RPM08870.1"/>
    <property type="molecule type" value="Genomic_DNA"/>
</dbReference>
<reference evidence="13 16" key="3">
    <citation type="submission" date="2017-05" db="EMBL/GenBank/DDBJ databases">
        <authorList>
            <person name="Song R."/>
            <person name="Chenine A.L."/>
            <person name="Ruprecht R.M."/>
        </authorList>
    </citation>
    <scope>NUCLEOTIDE SEQUENCE [LARGE SCALE GENOMIC DNA]</scope>
    <source>
        <strain evidence="13 16">S567_C10_BS</strain>
    </source>
</reference>
<evidence type="ECO:0000313" key="16">
    <source>
        <dbReference type="Proteomes" id="UP000194857"/>
    </source>
</evidence>